<feature type="chain" id="PRO_5026177785" evidence="1">
    <location>
        <begin position="23"/>
        <end position="254"/>
    </location>
</feature>
<gene>
    <name evidence="2" type="ORF">G7077_12650</name>
</gene>
<dbReference type="Proteomes" id="UP000503222">
    <property type="component" value="Chromosome"/>
</dbReference>
<evidence type="ECO:0000313" key="2">
    <source>
        <dbReference type="EMBL" id="QIK79627.1"/>
    </source>
</evidence>
<dbReference type="KEGG" id="spii:G7077_12650"/>
<keyword evidence="3" id="KW-1185">Reference proteome</keyword>
<organism evidence="2 3">
    <name type="scientific">Sphingomonas piscis</name>
    <dbReference type="NCBI Taxonomy" id="2714943"/>
    <lineage>
        <taxon>Bacteria</taxon>
        <taxon>Pseudomonadati</taxon>
        <taxon>Pseudomonadota</taxon>
        <taxon>Alphaproteobacteria</taxon>
        <taxon>Sphingomonadales</taxon>
        <taxon>Sphingomonadaceae</taxon>
        <taxon>Sphingomonas</taxon>
    </lineage>
</organism>
<sequence>MTMLTRSLAGLTLILLSSVGMAQTTIQREAPFESRHPYDNPSRRGQPELFDFRQKESVFYEKALRQDWNTALTYMQTLTFATCAMRVGGGQKAVASSLKHSAGTSSEWVALNRLAKRYASCAPTIGRVDPAVLRGAVAEAMWKSNSIVPQAATSTPTGEYLAGLFEIQPRGDVRNRFENIPMSWLGRCAAFAMPDQSAALLKSNPGSPEEKSATAALIAASDRCGLKPSELPLDVATYRAAVADALYLSSLQAR</sequence>
<evidence type="ECO:0000256" key="1">
    <source>
        <dbReference type="SAM" id="SignalP"/>
    </source>
</evidence>
<dbReference type="EMBL" id="CP049869">
    <property type="protein sequence ID" value="QIK79627.1"/>
    <property type="molecule type" value="Genomic_DNA"/>
</dbReference>
<evidence type="ECO:0000313" key="3">
    <source>
        <dbReference type="Proteomes" id="UP000503222"/>
    </source>
</evidence>
<accession>A0A6G7YSB1</accession>
<dbReference type="AlphaFoldDB" id="A0A6G7YSB1"/>
<reference evidence="2 3" key="1">
    <citation type="submission" date="2020-03" db="EMBL/GenBank/DDBJ databases">
        <title>Sphingomonas sp. nov., isolated from fish.</title>
        <authorList>
            <person name="Hyun D.-W."/>
            <person name="Bae J.-W."/>
        </authorList>
    </citation>
    <scope>NUCLEOTIDE SEQUENCE [LARGE SCALE GENOMIC DNA]</scope>
    <source>
        <strain evidence="2 3">HDW15B</strain>
    </source>
</reference>
<protein>
    <submittedName>
        <fullName evidence="2">Uncharacterized protein</fullName>
    </submittedName>
</protein>
<feature type="signal peptide" evidence="1">
    <location>
        <begin position="1"/>
        <end position="22"/>
    </location>
</feature>
<proteinExistence type="predicted"/>
<dbReference type="RefSeq" id="WP_166412014.1">
    <property type="nucleotide sequence ID" value="NZ_CP049869.1"/>
</dbReference>
<name>A0A6G7YSB1_9SPHN</name>
<keyword evidence="1" id="KW-0732">Signal</keyword>